<comment type="similarity">
    <text evidence="9">Belongs to the polysaccharide monooxygenase AA9 family.</text>
</comment>
<protein>
    <recommendedName>
        <fullName evidence="11">lytic cellulose monooxygenase (C4-dehydrogenating)</fullName>
        <ecNumber evidence="11">1.14.99.56</ecNumber>
    </recommendedName>
</protein>
<evidence type="ECO:0000256" key="6">
    <source>
        <dbReference type="ARBA" id="ARBA00023157"/>
    </source>
</evidence>
<comment type="subcellular location">
    <subcellularLocation>
        <location evidence="2">Secreted</location>
    </subcellularLocation>
</comment>
<comment type="catalytic activity">
    <reaction evidence="10">
        <text>[(1-&gt;4)-beta-D-glucosyl]n+m + reduced acceptor + O2 = 4-dehydro-beta-D-glucosyl-[(1-&gt;4)-beta-D-glucosyl]n-1 + [(1-&gt;4)-beta-D-glucosyl]m + acceptor + H2O.</text>
        <dbReference type="EC" id="1.14.99.56"/>
    </reaction>
</comment>
<evidence type="ECO:0000256" key="9">
    <source>
        <dbReference type="ARBA" id="ARBA00044502"/>
    </source>
</evidence>
<comment type="cofactor">
    <cofactor evidence="1">
        <name>Cu(2+)</name>
        <dbReference type="ChEBI" id="CHEBI:29036"/>
    </cofactor>
</comment>
<dbReference type="PANTHER" id="PTHR33353:SF2">
    <property type="entry name" value="ENDO-BETA-1,4-GLUCANASE D"/>
    <property type="match status" value="1"/>
</dbReference>
<dbReference type="InterPro" id="IPR049892">
    <property type="entry name" value="AA9"/>
</dbReference>
<evidence type="ECO:0000256" key="4">
    <source>
        <dbReference type="ARBA" id="ARBA00022729"/>
    </source>
</evidence>
<dbReference type="Gene3D" id="2.70.50.70">
    <property type="match status" value="1"/>
</dbReference>
<keyword evidence="6" id="KW-1015">Disulfide bond</keyword>
<evidence type="ECO:0000259" key="13">
    <source>
        <dbReference type="Pfam" id="PF03443"/>
    </source>
</evidence>
<proteinExistence type="inferred from homology"/>
<evidence type="ECO:0000256" key="3">
    <source>
        <dbReference type="ARBA" id="ARBA00022525"/>
    </source>
</evidence>
<dbReference type="CDD" id="cd21175">
    <property type="entry name" value="LPMO_AA9"/>
    <property type="match status" value="1"/>
</dbReference>
<keyword evidence="7" id="KW-0119">Carbohydrate metabolism</keyword>
<evidence type="ECO:0000256" key="2">
    <source>
        <dbReference type="ARBA" id="ARBA00004613"/>
    </source>
</evidence>
<dbReference type="EMBL" id="KL647613">
    <property type="protein sequence ID" value="KEY74360.1"/>
    <property type="molecule type" value="Genomic_DNA"/>
</dbReference>
<dbReference type="PANTHER" id="PTHR33353">
    <property type="entry name" value="PUTATIVE (AFU_ORTHOLOGUE AFUA_1G12560)-RELATED"/>
    <property type="match status" value="1"/>
</dbReference>
<evidence type="ECO:0000256" key="7">
    <source>
        <dbReference type="ARBA" id="ARBA00023277"/>
    </source>
</evidence>
<gene>
    <name evidence="14" type="ORF">S7711_09796</name>
</gene>
<dbReference type="GO" id="GO:0030245">
    <property type="term" value="P:cellulose catabolic process"/>
    <property type="evidence" value="ECO:0007669"/>
    <property type="project" value="UniProtKB-KW"/>
</dbReference>
<keyword evidence="8" id="KW-0624">Polysaccharide degradation</keyword>
<evidence type="ECO:0000256" key="5">
    <source>
        <dbReference type="ARBA" id="ARBA00023001"/>
    </source>
</evidence>
<dbReference type="HOGENOM" id="CLU_031730_4_1_1"/>
<evidence type="ECO:0000256" key="1">
    <source>
        <dbReference type="ARBA" id="ARBA00001973"/>
    </source>
</evidence>
<keyword evidence="15" id="KW-1185">Reference proteome</keyword>
<organism evidence="14 15">
    <name type="scientific">Stachybotrys chartarum (strain CBS 109288 / IBT 7711)</name>
    <name type="common">Toxic black mold</name>
    <name type="synonym">Stilbospora chartarum</name>
    <dbReference type="NCBI Taxonomy" id="1280523"/>
    <lineage>
        <taxon>Eukaryota</taxon>
        <taxon>Fungi</taxon>
        <taxon>Dikarya</taxon>
        <taxon>Ascomycota</taxon>
        <taxon>Pezizomycotina</taxon>
        <taxon>Sordariomycetes</taxon>
        <taxon>Hypocreomycetidae</taxon>
        <taxon>Hypocreales</taxon>
        <taxon>Stachybotryaceae</taxon>
        <taxon>Stachybotrys</taxon>
    </lineage>
</organism>
<evidence type="ECO:0000256" key="10">
    <source>
        <dbReference type="ARBA" id="ARBA00045077"/>
    </source>
</evidence>
<evidence type="ECO:0000256" key="11">
    <source>
        <dbReference type="ARBA" id="ARBA00047174"/>
    </source>
</evidence>
<feature type="domain" description="Auxiliary Activity family 9 catalytic" evidence="13">
    <location>
        <begin position="21"/>
        <end position="225"/>
    </location>
</feature>
<evidence type="ECO:0000256" key="12">
    <source>
        <dbReference type="SAM" id="SignalP"/>
    </source>
</evidence>
<dbReference type="OrthoDB" id="3496539at2759"/>
<dbReference type="InterPro" id="IPR005103">
    <property type="entry name" value="AA9_LPMO"/>
</dbReference>
<evidence type="ECO:0000313" key="15">
    <source>
        <dbReference type="Proteomes" id="UP000028045"/>
    </source>
</evidence>
<keyword evidence="3" id="KW-0964">Secreted</keyword>
<evidence type="ECO:0000313" key="14">
    <source>
        <dbReference type="EMBL" id="KEY74360.1"/>
    </source>
</evidence>
<feature type="signal peptide" evidence="12">
    <location>
        <begin position="1"/>
        <end position="20"/>
    </location>
</feature>
<feature type="chain" id="PRO_5001771738" description="lytic cellulose monooxygenase (C4-dehydrogenating)" evidence="12">
    <location>
        <begin position="21"/>
        <end position="240"/>
    </location>
</feature>
<accession>A0A084B9Y1</accession>
<sequence length="240" mass="27005">MVQLAQLAAAALLAASPATAHYYLHKLIVNGEQVGGEYEYVRRNTNEYRPSYSYDILESNDLRCNEGTHPNMGTKTYEVKAGDRIGVGVTSYNRVGNYIWHPGPGFFYMSRANTTADDYDGSGDWFKVWESGPIGDPRQDENWGTWHQETMEFELPESIPDGEYLLRAEHFAVHTNPIYPQACSTDFMCAQIRIVSGGTGTPGPLVRIPGLYKESDPGFQWTRYKVDDEYVMPGPAVWRG</sequence>
<dbReference type="Pfam" id="PF03443">
    <property type="entry name" value="AA9"/>
    <property type="match status" value="1"/>
</dbReference>
<dbReference type="AlphaFoldDB" id="A0A084B9Y1"/>
<reference evidence="14 15" key="1">
    <citation type="journal article" date="2014" name="BMC Genomics">
        <title>Comparative genome sequencing reveals chemotype-specific gene clusters in the toxigenic black mold Stachybotrys.</title>
        <authorList>
            <person name="Semeiks J."/>
            <person name="Borek D."/>
            <person name="Otwinowski Z."/>
            <person name="Grishin N.V."/>
        </authorList>
    </citation>
    <scope>NUCLEOTIDE SEQUENCE [LARGE SCALE GENOMIC DNA]</scope>
    <source>
        <strain evidence="15">CBS 109288 / IBT 7711</strain>
    </source>
</reference>
<keyword evidence="5" id="KW-0136">Cellulose degradation</keyword>
<dbReference type="EC" id="1.14.99.56" evidence="11"/>
<dbReference type="Proteomes" id="UP000028045">
    <property type="component" value="Unassembled WGS sequence"/>
</dbReference>
<keyword evidence="4 12" id="KW-0732">Signal</keyword>
<name>A0A084B9Y1_STACB</name>
<evidence type="ECO:0000256" key="8">
    <source>
        <dbReference type="ARBA" id="ARBA00023326"/>
    </source>
</evidence>
<dbReference type="GO" id="GO:0005576">
    <property type="term" value="C:extracellular region"/>
    <property type="evidence" value="ECO:0007669"/>
    <property type="project" value="UniProtKB-SubCell"/>
</dbReference>